<accession>A0A5B9EHA6</accession>
<dbReference type="GO" id="GO:0008713">
    <property type="term" value="F:ADP-heptose-lipopolysaccharide heptosyltransferase activity"/>
    <property type="evidence" value="ECO:0007669"/>
    <property type="project" value="TreeGrafter"/>
</dbReference>
<protein>
    <recommendedName>
        <fullName evidence="5">Glycosyltransferase family 9 protein</fullName>
    </recommendedName>
</protein>
<dbReference type="InterPro" id="IPR051199">
    <property type="entry name" value="LPS_LOS_Heptosyltrfase"/>
</dbReference>
<keyword evidence="2" id="KW-0808">Transferase</keyword>
<dbReference type="OrthoDB" id="9760688at2"/>
<dbReference type="PANTHER" id="PTHR30160:SF7">
    <property type="entry name" value="ADP-HEPTOSE--LPS HEPTOSYLTRANSFERASE 2"/>
    <property type="match status" value="1"/>
</dbReference>
<dbReference type="Pfam" id="PF01075">
    <property type="entry name" value="Glyco_transf_9"/>
    <property type="match status" value="1"/>
</dbReference>
<dbReference type="InterPro" id="IPR002201">
    <property type="entry name" value="Glyco_trans_9"/>
</dbReference>
<dbReference type="Proteomes" id="UP000321820">
    <property type="component" value="Chromosome"/>
</dbReference>
<dbReference type="EMBL" id="CP042806">
    <property type="protein sequence ID" value="QEE29727.1"/>
    <property type="molecule type" value="Genomic_DNA"/>
</dbReference>
<evidence type="ECO:0000313" key="4">
    <source>
        <dbReference type="Proteomes" id="UP000321820"/>
    </source>
</evidence>
<evidence type="ECO:0008006" key="5">
    <source>
        <dbReference type="Google" id="ProtNLM"/>
    </source>
</evidence>
<name>A0A5B9EHA6_9BACT</name>
<dbReference type="SUPFAM" id="SSF53756">
    <property type="entry name" value="UDP-Glycosyltransferase/glycogen phosphorylase"/>
    <property type="match status" value="1"/>
</dbReference>
<dbReference type="GO" id="GO:0009244">
    <property type="term" value="P:lipopolysaccharide core region biosynthetic process"/>
    <property type="evidence" value="ECO:0007669"/>
    <property type="project" value="TreeGrafter"/>
</dbReference>
<evidence type="ECO:0000256" key="1">
    <source>
        <dbReference type="ARBA" id="ARBA00022676"/>
    </source>
</evidence>
<dbReference type="PANTHER" id="PTHR30160">
    <property type="entry name" value="TETRAACYLDISACCHARIDE 4'-KINASE-RELATED"/>
    <property type="match status" value="1"/>
</dbReference>
<keyword evidence="1" id="KW-0328">Glycosyltransferase</keyword>
<evidence type="ECO:0000256" key="2">
    <source>
        <dbReference type="ARBA" id="ARBA00022679"/>
    </source>
</evidence>
<organism evidence="3 4">
    <name type="scientific">Terriglobus albidus</name>
    <dbReference type="NCBI Taxonomy" id="1592106"/>
    <lineage>
        <taxon>Bacteria</taxon>
        <taxon>Pseudomonadati</taxon>
        <taxon>Acidobacteriota</taxon>
        <taxon>Terriglobia</taxon>
        <taxon>Terriglobales</taxon>
        <taxon>Acidobacteriaceae</taxon>
        <taxon>Terriglobus</taxon>
    </lineage>
</organism>
<dbReference type="KEGG" id="talb:FTW19_18095"/>
<evidence type="ECO:0000313" key="3">
    <source>
        <dbReference type="EMBL" id="QEE29727.1"/>
    </source>
</evidence>
<keyword evidence="4" id="KW-1185">Reference proteome</keyword>
<gene>
    <name evidence="3" type="ORF">FTW19_18095</name>
</gene>
<reference evidence="3 4" key="1">
    <citation type="submission" date="2019-08" db="EMBL/GenBank/DDBJ databases">
        <title>Complete genome sequence of Terriglobus albidus strain ORNL.</title>
        <authorList>
            <person name="Podar M."/>
        </authorList>
    </citation>
    <scope>NUCLEOTIDE SEQUENCE [LARGE SCALE GENOMIC DNA]</scope>
    <source>
        <strain evidence="3 4">ORNL</strain>
    </source>
</reference>
<proteinExistence type="predicted"/>
<sequence length="353" mass="39792">MRTPMADHREAVVYGVFKAMGDLLSAVAVIRKQLDLGYRVHLLIFPRAALKDFISLLDLGPNNDLLSLHDVPAGGRLFSFLKEMSRLRPKGVWISPHAPIAAASRKIPIGLRLVRDLFWRGTSIGGADSEPHHWLFDVAVPVDRKLPLGEREWGAFRMWRPAGMGETRELPQFLPEIMGLRNEPYLYDLLIHPGASTWSRMWSVDHYVEMVKLLPRDRRIGMLGLPHEIVEFRDKMPEDWQVEFLSGSLKNALMTIARARVMLCMDSGIVHVAKVLQVPTAAIFGKTDPVSVIGPEDDVITPIYERKFDCQPCGQRGCSQPELYCMNVVTPATVANVLTTLLQQTDRQLLVQL</sequence>
<dbReference type="GO" id="GO:0005829">
    <property type="term" value="C:cytosol"/>
    <property type="evidence" value="ECO:0007669"/>
    <property type="project" value="TreeGrafter"/>
</dbReference>
<dbReference type="AlphaFoldDB" id="A0A5B9EHA6"/>
<dbReference type="Gene3D" id="3.40.50.2000">
    <property type="entry name" value="Glycogen Phosphorylase B"/>
    <property type="match status" value="1"/>
</dbReference>